<evidence type="ECO:0000259" key="1">
    <source>
        <dbReference type="Pfam" id="PF04480"/>
    </source>
</evidence>
<dbReference type="InterPro" id="IPR007569">
    <property type="entry name" value="DUF559"/>
</dbReference>
<dbReference type="Pfam" id="PF04480">
    <property type="entry name" value="DUF559"/>
    <property type="match status" value="1"/>
</dbReference>
<reference evidence="2" key="1">
    <citation type="submission" date="2021-05" db="EMBL/GenBank/DDBJ databases">
        <title>Whole genome sequence of Curtobacterium flaccumfaciens pv. flaccumfaciens strain CFBP 3417.</title>
        <authorList>
            <person name="Osdaghi E."/>
            <person name="Taghouti G."/>
            <person name="Portier P."/>
            <person name="Fazliarab A."/>
            <person name="Taghavi S.M."/>
            <person name="Briand M."/>
            <person name="Le-Saux M."/>
            <person name="Jacques M.-A."/>
        </authorList>
    </citation>
    <scope>NUCLEOTIDE SEQUENCE</scope>
    <source>
        <strain evidence="2">CFBP 3417</strain>
    </source>
</reference>
<gene>
    <name evidence="2" type="ORF">KK103_05740</name>
</gene>
<dbReference type="RefSeq" id="WP_214562555.1">
    <property type="nucleotide sequence ID" value="NZ_JAHEWX010000004.1"/>
</dbReference>
<sequence>MRARPLPTPLRGRAFDISAADRAGVSRQRLRRRDLVRPTRSIRWARDRPPDPVHRIRALRPLLVPGQFISHVSAAVLWQLPVPVADDAPVHVTSPVPIAQPRRRGVVGHRITPDRARVTERWGMPTSTPAALWVDCGAMLSVDQLVVLGDAIVTERRCGTTIDDLAAAVALAGARSGVRKLRVALELVRVGAGSPQETRARLAIVRAGLPEPELQFDVLDEAGRFVGRVDMAYPEQRIVIEYEGDHHRTDAEQWGRDLRRYREMERLGWVVVRWTKSDLTLHRSAAVAHLKTLLARGGRVE</sequence>
<evidence type="ECO:0000313" key="2">
    <source>
        <dbReference type="EMBL" id="MBT1541259.1"/>
    </source>
</evidence>
<evidence type="ECO:0000313" key="3">
    <source>
        <dbReference type="Proteomes" id="UP000709437"/>
    </source>
</evidence>
<proteinExistence type="predicted"/>
<dbReference type="AlphaFoldDB" id="A0A9Q2W4Q6"/>
<comment type="caution">
    <text evidence="2">The sequence shown here is derived from an EMBL/GenBank/DDBJ whole genome shotgun (WGS) entry which is preliminary data.</text>
</comment>
<accession>A0A9Q2W4Q6</accession>
<dbReference type="SUPFAM" id="SSF52980">
    <property type="entry name" value="Restriction endonuclease-like"/>
    <property type="match status" value="1"/>
</dbReference>
<organism evidence="2 3">
    <name type="scientific">Curtobacterium flaccumfaciens pv. flaccumfaciens</name>
    <dbReference type="NCBI Taxonomy" id="138532"/>
    <lineage>
        <taxon>Bacteria</taxon>
        <taxon>Bacillati</taxon>
        <taxon>Actinomycetota</taxon>
        <taxon>Actinomycetes</taxon>
        <taxon>Micrococcales</taxon>
        <taxon>Microbacteriaceae</taxon>
        <taxon>Curtobacterium</taxon>
    </lineage>
</organism>
<dbReference type="Gene3D" id="3.40.960.10">
    <property type="entry name" value="VSR Endonuclease"/>
    <property type="match status" value="1"/>
</dbReference>
<dbReference type="EMBL" id="JAHEWX010000004">
    <property type="protein sequence ID" value="MBT1541259.1"/>
    <property type="molecule type" value="Genomic_DNA"/>
</dbReference>
<dbReference type="InterPro" id="IPR011335">
    <property type="entry name" value="Restrct_endonuc-II-like"/>
</dbReference>
<protein>
    <submittedName>
        <fullName evidence="2">DUF559 domain-containing protein</fullName>
    </submittedName>
</protein>
<feature type="domain" description="DUF559" evidence="1">
    <location>
        <begin position="229"/>
        <end position="288"/>
    </location>
</feature>
<dbReference type="Proteomes" id="UP000709437">
    <property type="component" value="Unassembled WGS sequence"/>
</dbReference>
<name>A0A9Q2W4Q6_9MICO</name>